<evidence type="ECO:0000256" key="8">
    <source>
        <dbReference type="ARBA" id="ARBA00022723"/>
    </source>
</evidence>
<dbReference type="FunFam" id="2.110.10.10:FF:000009">
    <property type="entry name" value="Hemopexin"/>
    <property type="match status" value="1"/>
</dbReference>
<keyword evidence="9 14" id="KW-0732">Signal</keyword>
<dbReference type="SUPFAM" id="SSF50923">
    <property type="entry name" value="Hemopexin-like domain"/>
    <property type="match status" value="2"/>
</dbReference>
<dbReference type="Pfam" id="PF00045">
    <property type="entry name" value="Hemopexin"/>
    <property type="match status" value="1"/>
</dbReference>
<evidence type="ECO:0000256" key="14">
    <source>
        <dbReference type="SAM" id="SignalP"/>
    </source>
</evidence>
<comment type="caution">
    <text evidence="15">The sequence shown here is derived from an EMBL/GenBank/DDBJ whole genome shotgun (WGS) entry which is preliminary data.</text>
</comment>
<evidence type="ECO:0000256" key="7">
    <source>
        <dbReference type="ARBA" id="ARBA00022617"/>
    </source>
</evidence>
<keyword evidence="7" id="KW-0349">Heme</keyword>
<dbReference type="SMART" id="SM00120">
    <property type="entry name" value="HX"/>
    <property type="match status" value="6"/>
</dbReference>
<dbReference type="InterPro" id="IPR000585">
    <property type="entry name" value="Hemopexin-like_dom"/>
</dbReference>
<evidence type="ECO:0000256" key="6">
    <source>
        <dbReference type="ARBA" id="ARBA00022525"/>
    </source>
</evidence>
<name>A0AAN9CE07_9TELE</name>
<feature type="repeat" description="Hemopexin" evidence="13">
    <location>
        <begin position="262"/>
        <end position="306"/>
    </location>
</feature>
<comment type="subcellular location">
    <subcellularLocation>
        <location evidence="2">Secreted</location>
    </subcellularLocation>
</comment>
<evidence type="ECO:0000256" key="11">
    <source>
        <dbReference type="ARBA" id="ARBA00023004"/>
    </source>
</evidence>
<evidence type="ECO:0000256" key="13">
    <source>
        <dbReference type="PROSITE-ProRule" id="PRU01011"/>
    </source>
</evidence>
<evidence type="ECO:0000256" key="1">
    <source>
        <dbReference type="ARBA" id="ARBA00002031"/>
    </source>
</evidence>
<evidence type="ECO:0000313" key="15">
    <source>
        <dbReference type="EMBL" id="KAK7130382.1"/>
    </source>
</evidence>
<dbReference type="Proteomes" id="UP001364617">
    <property type="component" value="Unassembled WGS sequence"/>
</dbReference>
<dbReference type="GO" id="GO:0005615">
    <property type="term" value="C:extracellular space"/>
    <property type="evidence" value="ECO:0007669"/>
    <property type="project" value="TreeGrafter"/>
</dbReference>
<dbReference type="PROSITE" id="PS51642">
    <property type="entry name" value="HEMOPEXIN_2"/>
    <property type="match status" value="5"/>
</dbReference>
<evidence type="ECO:0000256" key="5">
    <source>
        <dbReference type="ARBA" id="ARBA00022448"/>
    </source>
</evidence>
<keyword evidence="10" id="KW-0677">Repeat</keyword>
<keyword evidence="6" id="KW-0964">Secreted</keyword>
<feature type="signal peptide" evidence="14">
    <location>
        <begin position="1"/>
        <end position="19"/>
    </location>
</feature>
<keyword evidence="11" id="KW-0408">Iron</keyword>
<accession>A0AAN9CE07</accession>
<keyword evidence="16" id="KW-1185">Reference proteome</keyword>
<dbReference type="InterPro" id="IPR018487">
    <property type="entry name" value="Hemopexin-like_repeat"/>
</dbReference>
<protein>
    <recommendedName>
        <fullName evidence="4">Hemopexin</fullName>
    </recommendedName>
</protein>
<dbReference type="Gene3D" id="2.110.10.10">
    <property type="entry name" value="Hemopexin-like domain"/>
    <property type="match status" value="3"/>
</dbReference>
<dbReference type="EMBL" id="JAYKXH010000021">
    <property type="protein sequence ID" value="KAK7130382.1"/>
    <property type="molecule type" value="Genomic_DNA"/>
</dbReference>
<organism evidence="15 16">
    <name type="scientific">Phoxinus phoxinus</name>
    <name type="common">Eurasian minnow</name>
    <dbReference type="NCBI Taxonomy" id="58324"/>
    <lineage>
        <taxon>Eukaryota</taxon>
        <taxon>Metazoa</taxon>
        <taxon>Chordata</taxon>
        <taxon>Craniata</taxon>
        <taxon>Vertebrata</taxon>
        <taxon>Euteleostomi</taxon>
        <taxon>Actinopterygii</taxon>
        <taxon>Neopterygii</taxon>
        <taxon>Teleostei</taxon>
        <taxon>Ostariophysi</taxon>
        <taxon>Cypriniformes</taxon>
        <taxon>Leuciscidae</taxon>
        <taxon>Phoxininae</taxon>
        <taxon>Phoxinus</taxon>
    </lineage>
</organism>
<evidence type="ECO:0000256" key="10">
    <source>
        <dbReference type="ARBA" id="ARBA00022737"/>
    </source>
</evidence>
<evidence type="ECO:0000313" key="16">
    <source>
        <dbReference type="Proteomes" id="UP001364617"/>
    </source>
</evidence>
<feature type="repeat" description="Hemopexin" evidence="13">
    <location>
        <begin position="101"/>
        <end position="153"/>
    </location>
</feature>
<feature type="chain" id="PRO_5042910261" description="Hemopexin" evidence="14">
    <location>
        <begin position="20"/>
        <end position="501"/>
    </location>
</feature>
<comment type="function">
    <text evidence="1">Binds heme and transports it to the liver for breakdown and iron recovery, after which the free hemopexin returns to the circulation.</text>
</comment>
<dbReference type="AlphaFoldDB" id="A0AAN9CE07"/>
<dbReference type="PANTHER" id="PTHR22917">
    <property type="entry name" value="HEMOPEXIN DOMAIN-CONTAINING PROTEIN"/>
    <property type="match status" value="1"/>
</dbReference>
<feature type="repeat" description="Hemopexin" evidence="13">
    <location>
        <begin position="55"/>
        <end position="95"/>
    </location>
</feature>
<proteinExistence type="inferred from homology"/>
<evidence type="ECO:0000256" key="12">
    <source>
        <dbReference type="ARBA" id="ARBA00023180"/>
    </source>
</evidence>
<evidence type="ECO:0000256" key="9">
    <source>
        <dbReference type="ARBA" id="ARBA00022729"/>
    </source>
</evidence>
<evidence type="ECO:0000256" key="4">
    <source>
        <dbReference type="ARBA" id="ARBA00013632"/>
    </source>
</evidence>
<dbReference type="GO" id="GO:0046872">
    <property type="term" value="F:metal ion binding"/>
    <property type="evidence" value="ECO:0007669"/>
    <property type="project" value="UniProtKB-KW"/>
</dbReference>
<reference evidence="15 16" key="1">
    <citation type="submission" date="2024-02" db="EMBL/GenBank/DDBJ databases">
        <title>Chromosome-level genome assembly of the Eurasian Minnow (Phoxinus phoxinus).</title>
        <authorList>
            <person name="Oriowo T.O."/>
            <person name="Martin S."/>
            <person name="Stange M."/>
            <person name="Chrysostomakis Y."/>
            <person name="Brown T."/>
            <person name="Winkler S."/>
            <person name="Kukowka S."/>
            <person name="Myers E.W."/>
            <person name="Bohne A."/>
        </authorList>
    </citation>
    <scope>NUCLEOTIDE SEQUENCE [LARGE SCALE GENOMIC DNA]</scope>
    <source>
        <strain evidence="15">ZFMK-TIS-60720</strain>
        <tissue evidence="15">Whole Organism</tissue>
    </source>
</reference>
<dbReference type="InterPro" id="IPR051298">
    <property type="entry name" value="Heme_transport/Cell_adhesion"/>
</dbReference>
<dbReference type="PANTHER" id="PTHR22917:SF9">
    <property type="entry name" value="HEMOPEXIN"/>
    <property type="match status" value="1"/>
</dbReference>
<evidence type="ECO:0000256" key="2">
    <source>
        <dbReference type="ARBA" id="ARBA00004613"/>
    </source>
</evidence>
<feature type="repeat" description="Hemopexin" evidence="13">
    <location>
        <begin position="154"/>
        <end position="202"/>
    </location>
</feature>
<gene>
    <name evidence="15" type="ORF">R3I93_019880</name>
</gene>
<comment type="similarity">
    <text evidence="3">Belongs to the hemopexin family.</text>
</comment>
<keyword evidence="8" id="KW-0479">Metal-binding</keyword>
<evidence type="ECO:0000256" key="3">
    <source>
        <dbReference type="ARBA" id="ARBA00011072"/>
    </source>
</evidence>
<sequence length="501" mass="56732">MTALFLSLCVCLALALSNAAPAHHDVMIKDAPEDERQSHPKGEELHDAKPDRCKGVEFDAITPDEKGNTFFFKGDHLWKGFVGSAELSSSIFKELDDYHHLGHVDAAFRMHHQDDASVHDHIYFFLDDKVFSFYNYTLEKGYPVEIQQEFPGIPSHLDAAVECPKGECITDSVLFFKGNETYSYDIKTKTVKKKMWTHLPNCTSAFRWLEHYYCFHGFNFTRFHPVSGEVTGTYPKDVRHYFMRCGEGFGHGGGARKLRCSEVKLHAVTTDDKGRSYAFHDAMYLRLDTHRDGSHRFPISRSWKEISGGVDAVFSYGDNMYIIQGSQIYIYKSAAHYTLIEGYPKPLKEELGIDGPVDAAFLCPKQDTVYFIQDPIWKLSSADPHKDPLAGDKEEEGVIGRLLEEDLEEDEDNLPPNLYSRPGSAMGQKMYEVDLAATPRVVKKEIPIPFPKIDAGLCDADGVKVFIGPEYYSYESPMILAMSRIKPIPQKISPEKFGCED</sequence>
<keyword evidence="12" id="KW-0325">Glycoprotein</keyword>
<feature type="repeat" description="Hemopexin" evidence="13">
    <location>
        <begin position="307"/>
        <end position="354"/>
    </location>
</feature>
<dbReference type="CDD" id="cd00094">
    <property type="entry name" value="HX"/>
    <property type="match status" value="1"/>
</dbReference>
<keyword evidence="5" id="KW-0813">Transport</keyword>
<dbReference type="InterPro" id="IPR036375">
    <property type="entry name" value="Hemopexin-like_dom_sf"/>
</dbReference>